<organism evidence="6 7">
    <name type="scientific">Actinospica durhamensis</name>
    <dbReference type="NCBI Taxonomy" id="1508375"/>
    <lineage>
        <taxon>Bacteria</taxon>
        <taxon>Bacillati</taxon>
        <taxon>Actinomycetota</taxon>
        <taxon>Actinomycetes</taxon>
        <taxon>Catenulisporales</taxon>
        <taxon>Actinospicaceae</taxon>
        <taxon>Actinospica</taxon>
    </lineage>
</organism>
<evidence type="ECO:0000259" key="3">
    <source>
        <dbReference type="Pfam" id="PF13205"/>
    </source>
</evidence>
<keyword evidence="1 2" id="KW-0732">Signal</keyword>
<accession>A0A941EQ08</accession>
<dbReference type="Gene3D" id="2.60.40.1220">
    <property type="match status" value="2"/>
</dbReference>
<dbReference type="SUPFAM" id="SSF81296">
    <property type="entry name" value="E set domains"/>
    <property type="match status" value="1"/>
</dbReference>
<dbReference type="RefSeq" id="WP_212529717.1">
    <property type="nucleotide sequence ID" value="NZ_JAGSOG010000087.1"/>
</dbReference>
<dbReference type="AlphaFoldDB" id="A0A941EQ08"/>
<feature type="domain" description="N,N-dimethylformamidase beta subunit-like C-terminal" evidence="5">
    <location>
        <begin position="95"/>
        <end position="493"/>
    </location>
</feature>
<dbReference type="InterPro" id="IPR025141">
    <property type="entry name" value="DUF4082"/>
</dbReference>
<evidence type="ECO:0000256" key="1">
    <source>
        <dbReference type="ARBA" id="ARBA00022729"/>
    </source>
</evidence>
<evidence type="ECO:0000256" key="2">
    <source>
        <dbReference type="SAM" id="SignalP"/>
    </source>
</evidence>
<comment type="caution">
    <text evidence="6">The sequence shown here is derived from an EMBL/GenBank/DDBJ whole genome shotgun (WGS) entry which is preliminary data.</text>
</comment>
<dbReference type="InterPro" id="IPR014755">
    <property type="entry name" value="Cu-Rt/internalin_Ig-like"/>
</dbReference>
<evidence type="ECO:0000313" key="6">
    <source>
        <dbReference type="EMBL" id="MBR7835225.1"/>
    </source>
</evidence>
<keyword evidence="7" id="KW-1185">Reference proteome</keyword>
<dbReference type="InterPro" id="IPR046540">
    <property type="entry name" value="DMFA2_C"/>
</dbReference>
<dbReference type="InterPro" id="IPR032812">
    <property type="entry name" value="SbsA_Ig"/>
</dbReference>
<dbReference type="Proteomes" id="UP000675781">
    <property type="component" value="Unassembled WGS sequence"/>
</dbReference>
<evidence type="ECO:0000259" key="5">
    <source>
        <dbReference type="Pfam" id="PF20254"/>
    </source>
</evidence>
<proteinExistence type="predicted"/>
<dbReference type="Pfam" id="PF20254">
    <property type="entry name" value="DMFA2_C"/>
    <property type="match status" value="1"/>
</dbReference>
<gene>
    <name evidence="6" type="ORF">KDL01_18270</name>
</gene>
<dbReference type="EMBL" id="JAGSOG010000087">
    <property type="protein sequence ID" value="MBR7835225.1"/>
    <property type="molecule type" value="Genomic_DNA"/>
</dbReference>
<reference evidence="6" key="1">
    <citation type="submission" date="2021-04" db="EMBL/GenBank/DDBJ databases">
        <title>Genome based classification of Actinospica acidithermotolerans sp. nov., an actinobacterium isolated from an Indonesian hot spring.</title>
        <authorList>
            <person name="Kusuma A.B."/>
            <person name="Putra K.E."/>
            <person name="Nafisah S."/>
            <person name="Loh J."/>
            <person name="Nouioui I."/>
            <person name="Goodfellow M."/>
        </authorList>
    </citation>
    <scope>NUCLEOTIDE SEQUENCE</scope>
    <source>
        <strain evidence="6">CSCA 57</strain>
    </source>
</reference>
<dbReference type="Gene3D" id="2.60.40.650">
    <property type="match status" value="1"/>
</dbReference>
<feature type="domain" description="SbsA Ig-like" evidence="3">
    <location>
        <begin position="802"/>
        <end position="901"/>
    </location>
</feature>
<feature type="domain" description="DUF4082" evidence="4">
    <location>
        <begin position="646"/>
        <end position="791"/>
    </location>
</feature>
<dbReference type="Pfam" id="PF13313">
    <property type="entry name" value="DUF4082"/>
    <property type="match status" value="2"/>
</dbReference>
<protein>
    <submittedName>
        <fullName evidence="6">DUF4082 domain-containing protein</fullName>
    </submittedName>
</protein>
<evidence type="ECO:0000259" key="4">
    <source>
        <dbReference type="Pfam" id="PF13313"/>
    </source>
</evidence>
<name>A0A941EQ08_9ACTN</name>
<feature type="chain" id="PRO_5037207927" evidence="2">
    <location>
        <begin position="34"/>
        <end position="1231"/>
    </location>
</feature>
<dbReference type="Pfam" id="PF17957">
    <property type="entry name" value="Big_7"/>
    <property type="match status" value="1"/>
</dbReference>
<evidence type="ECO:0000313" key="7">
    <source>
        <dbReference type="Proteomes" id="UP000675781"/>
    </source>
</evidence>
<dbReference type="Pfam" id="PF13205">
    <property type="entry name" value="Big_5"/>
    <property type="match status" value="2"/>
</dbReference>
<feature type="domain" description="SbsA Ig-like" evidence="3">
    <location>
        <begin position="1091"/>
        <end position="1189"/>
    </location>
</feature>
<sequence length="1231" mass="128480">MKLRQWTRSARTALFSAAAVLAATVAAPQVASADTGPCGPSSNAIVCENSQPGTPMSDWYAPSSWGDIEGFPTATSVPLGGTINFSVSSPVAYKVEIYRLGWYGGDGARLMPTSPTTTYPAITQPACDTSASTGEVDCGNWSVTSSWTVPTNAVSGVYLAEFDQSDNEGLMPYPFVVTNPSSTSDMIVQTSDQTWQAYNMWGGADLYEGDGPAPDGRDYAVSYNRPMDIAGENGIFGSEYPMIEFLERNGYDLTYLSSVDITQNPSLLLNHKVFVSSGHDEYWDEQQFDAATAAKDAGVNLAFFSGNDVFWRTQLQPSIANGAADRTVDTYKMTKMEFPQPDGVADPSGQWTGTWMDPAGAATGAKPENQLTGTLFNVNGYRADSITVSYPFSQDRLWRNTSVAALQPGQTYTMQTGTLGYEWDSDINDATRPPGEIDLSSTTVAITNGTLREDWGNVYGNGNATHNLTEYRDPKSGALVFSSATVQWAWGLGTTHADLTTTEDPVMEQATVNLFADMGVQPSTLQSGLVAATKSAVTTGPTVNVATPTPNLSTPAMTPLTISGTATAASGAVVARVEVSTDGGTTWNPATGLGNWTYSWTPLATGAATVLVRAEDDSDNIGTAASIPVTVTAAVCPCSVFPDALTPAKADSGDAHAVDVGMKFQPSQPGEITGVQFYKSDANTGTHVGSLWTSSGTLLGSVTFTNETADGWQQASFAQPIPVTAGTTYVVSYYAPNGHYSADSNYFASQNAGIAPIQGLSTTASGGDGVYKYASATAFPTTAYQASNYWVDAIFQGNVSSTTPPTVTSTTPAAGTTNVPVNSSLTATMSEGLTASSVKFTLTDQNGVATPGSLTYDPVGHTVTFQPAGELSMADTYTASLTATDLWGNAMPSAYTWQFTTSSTPPSYTCPCSLWNGTAVPTTTSTSDSHAVEVGMRFQSAVAGYVTGVSFYKGTKNTGTHIGNLWSNTGTLLATGTFTGESASGWQTLTFANPVAITANTPYVVSYFTPTGYYSSNSAYFTAPITNYPLTALASVSGSGNGLYHYGTASAFPTTSYNSTNYWVDADFSTQVSGSGGSGTEDAAAVTGTSTITPTTSSYANAVYPATVGFSQAIEPQSLHVKVTTDQGYQGSESAAGTGVAGTVSYNPSTFTASFKPAQPLVPGQTYHAVATATSVAGKAVAPISWSFTAAGFTPVRSAGGTVPAQGASPQVVLAVETRLPKRYTIEPLDV</sequence>
<feature type="domain" description="DUF4082" evidence="4">
    <location>
        <begin position="919"/>
        <end position="1064"/>
    </location>
</feature>
<feature type="signal peptide" evidence="2">
    <location>
        <begin position="1"/>
        <end position="33"/>
    </location>
</feature>
<dbReference type="InterPro" id="IPR014756">
    <property type="entry name" value="Ig_E-set"/>
</dbReference>